<protein>
    <submittedName>
        <fullName evidence="2">Uncharacterized protein</fullName>
    </submittedName>
</protein>
<evidence type="ECO:0000313" key="2">
    <source>
        <dbReference type="EMBL" id="MPM48855.1"/>
    </source>
</evidence>
<reference evidence="2" key="1">
    <citation type="submission" date="2019-08" db="EMBL/GenBank/DDBJ databases">
        <authorList>
            <person name="Kucharzyk K."/>
            <person name="Murdoch R.W."/>
            <person name="Higgins S."/>
            <person name="Loffler F."/>
        </authorList>
    </citation>
    <scope>NUCLEOTIDE SEQUENCE</scope>
</reference>
<sequence length="396" mass="45287">MDAFFQLPFDCRNKLENRAIVFDMVHFRDLDAACLADPAQIIAHQIDDHQQFSPVLLAFQQLLAIGAVLLFGGAPWPGAFDWPRLHLAVADLQEPFRRTAQQLAHTEVDECGKGSGVDVAQARVQLVGRCFRPALEALGHVDLIDVAGTDVLLDAGDSRQIIRLCHVCGKLRSGFARQFRRCDRKLPPFRGKDDLFHLGHPFLRITKKPRRSKMYIPQKMVHHDCPVVDAEEAVRNLDIIVRFLRQAFHLMTQLIAEVTDSSADKRELPCIVYLIIFQQRFQFFERIYIRFGCQRQFGIESDEGIAPQFFRIHPAVQEKTMLAVAEQREQFEARKPGDDFLDHDISRFLFHPKSLLPAFFWRAHKRCATYPSHAPSGSPQDETGPPRSTLRDEESP</sequence>
<accession>A0A645A6Q5</accession>
<dbReference type="AlphaFoldDB" id="A0A645A6Q5"/>
<comment type="caution">
    <text evidence="2">The sequence shown here is derived from an EMBL/GenBank/DDBJ whole genome shotgun (WGS) entry which is preliminary data.</text>
</comment>
<proteinExistence type="predicted"/>
<organism evidence="2">
    <name type="scientific">bioreactor metagenome</name>
    <dbReference type="NCBI Taxonomy" id="1076179"/>
    <lineage>
        <taxon>unclassified sequences</taxon>
        <taxon>metagenomes</taxon>
        <taxon>ecological metagenomes</taxon>
    </lineage>
</organism>
<dbReference type="EMBL" id="VSSQ01012280">
    <property type="protein sequence ID" value="MPM48855.1"/>
    <property type="molecule type" value="Genomic_DNA"/>
</dbReference>
<evidence type="ECO:0000256" key="1">
    <source>
        <dbReference type="SAM" id="MobiDB-lite"/>
    </source>
</evidence>
<feature type="region of interest" description="Disordered" evidence="1">
    <location>
        <begin position="371"/>
        <end position="396"/>
    </location>
</feature>
<gene>
    <name evidence="2" type="ORF">SDC9_95582</name>
</gene>
<name>A0A645A6Q5_9ZZZZ</name>